<sequence length="494" mass="54931">MSAFCRHSSFFDPFAEGNVVEDSDIFPKAKVLSGLHIDAPPPYSTLKSVLNIASAKVIHLPNDSEANGSFPLTYNAHNNLVIHGQGTVIANCTGPISLLFSFSTEDQSKSSLYAEITETSVQFSYGPTAPHGSIGYLPPDRVLIKGDIIKQPVDGASPEREAKPTIMPMFLRPEMPYTARYWLSIDHNNGILLFGRDYANLALALYEARLKQYVDPGVWHWIDDNTYQRKLTILQHAFIDNVSIVNVQQKGGNLTAPPLQLVSQPLPVVQKLPPIIVPSESITLDQLAVGSATVPANLSAECQRLYANVAGANILLDTPDFPEFSQAIECSVNTEGLLCQKLLKKKAKKDYKNTYLRITLGANLGNSPGPPYVLEIWPAMHASPIHNHGDSHAVIKVLHGKIKAYYFTSLYNASPIGPPAKLEKGDITWIDPENYQCYSYGKDDVRHYEAFDYIDKETDKLIPQFKPNTDMRYDEFKAALQEEWSQRWAQTPNV</sequence>
<evidence type="ECO:0008006" key="3">
    <source>
        <dbReference type="Google" id="ProtNLM"/>
    </source>
</evidence>
<organism evidence="1 2">
    <name type="scientific">Mycena maculata</name>
    <dbReference type="NCBI Taxonomy" id="230809"/>
    <lineage>
        <taxon>Eukaryota</taxon>
        <taxon>Fungi</taxon>
        <taxon>Dikarya</taxon>
        <taxon>Basidiomycota</taxon>
        <taxon>Agaricomycotina</taxon>
        <taxon>Agaricomycetes</taxon>
        <taxon>Agaricomycetidae</taxon>
        <taxon>Agaricales</taxon>
        <taxon>Marasmiineae</taxon>
        <taxon>Mycenaceae</taxon>
        <taxon>Mycena</taxon>
    </lineage>
</organism>
<protein>
    <recommendedName>
        <fullName evidence="3">Cysteine dioxygenase</fullName>
    </recommendedName>
</protein>
<keyword evidence="2" id="KW-1185">Reference proteome</keyword>
<reference evidence="1" key="1">
    <citation type="submission" date="2023-03" db="EMBL/GenBank/DDBJ databases">
        <title>Massive genome expansion in bonnet fungi (Mycena s.s.) driven by repeated elements and novel gene families across ecological guilds.</title>
        <authorList>
            <consortium name="Lawrence Berkeley National Laboratory"/>
            <person name="Harder C.B."/>
            <person name="Miyauchi S."/>
            <person name="Viragh M."/>
            <person name="Kuo A."/>
            <person name="Thoen E."/>
            <person name="Andreopoulos B."/>
            <person name="Lu D."/>
            <person name="Skrede I."/>
            <person name="Drula E."/>
            <person name="Henrissat B."/>
            <person name="Morin E."/>
            <person name="Kohler A."/>
            <person name="Barry K."/>
            <person name="LaButti K."/>
            <person name="Morin E."/>
            <person name="Salamov A."/>
            <person name="Lipzen A."/>
            <person name="Mereny Z."/>
            <person name="Hegedus B."/>
            <person name="Baldrian P."/>
            <person name="Stursova M."/>
            <person name="Weitz H."/>
            <person name="Taylor A."/>
            <person name="Grigoriev I.V."/>
            <person name="Nagy L.G."/>
            <person name="Martin F."/>
            <person name="Kauserud H."/>
        </authorList>
    </citation>
    <scope>NUCLEOTIDE SEQUENCE</scope>
    <source>
        <strain evidence="1">CBHHK188m</strain>
    </source>
</reference>
<comment type="caution">
    <text evidence="1">The sequence shown here is derived from an EMBL/GenBank/DDBJ whole genome shotgun (WGS) entry which is preliminary data.</text>
</comment>
<dbReference type="InterPro" id="IPR011051">
    <property type="entry name" value="RmlC_Cupin_sf"/>
</dbReference>
<evidence type="ECO:0000313" key="2">
    <source>
        <dbReference type="Proteomes" id="UP001215280"/>
    </source>
</evidence>
<dbReference type="Gene3D" id="2.60.120.10">
    <property type="entry name" value="Jelly Rolls"/>
    <property type="match status" value="1"/>
</dbReference>
<dbReference type="SUPFAM" id="SSF51182">
    <property type="entry name" value="RmlC-like cupins"/>
    <property type="match status" value="1"/>
</dbReference>
<gene>
    <name evidence="1" type="ORF">DFH07DRAFT_936873</name>
</gene>
<name>A0AAD7K1Y2_9AGAR</name>
<dbReference type="Proteomes" id="UP001215280">
    <property type="component" value="Unassembled WGS sequence"/>
</dbReference>
<evidence type="ECO:0000313" key="1">
    <source>
        <dbReference type="EMBL" id="KAJ7776563.1"/>
    </source>
</evidence>
<accession>A0AAD7K1Y2</accession>
<dbReference type="AlphaFoldDB" id="A0AAD7K1Y2"/>
<dbReference type="InterPro" id="IPR014710">
    <property type="entry name" value="RmlC-like_jellyroll"/>
</dbReference>
<proteinExistence type="predicted"/>
<dbReference type="EMBL" id="JARJLG010000012">
    <property type="protein sequence ID" value="KAJ7776563.1"/>
    <property type="molecule type" value="Genomic_DNA"/>
</dbReference>